<evidence type="ECO:0000256" key="5">
    <source>
        <dbReference type="ARBA" id="ARBA00024029"/>
    </source>
</evidence>
<reference evidence="6" key="1">
    <citation type="submission" date="2022-09" db="EMBL/GenBank/DDBJ databases">
        <title>Novel species in genus Arthrobacter.</title>
        <authorList>
            <person name="Liu Y."/>
        </authorList>
    </citation>
    <scope>NUCLEOTIDE SEQUENCE</scope>
    <source>
        <strain evidence="6">Zg-Y815</strain>
    </source>
</reference>
<accession>A0ABY5YTS9</accession>
<dbReference type="PANTHER" id="PTHR35005">
    <property type="entry name" value="3-DEHYDRO-SCYLLO-INOSOSE HYDROLASE"/>
    <property type="match status" value="1"/>
</dbReference>
<dbReference type="InterPro" id="IPR003785">
    <property type="entry name" value="Creatininase/forma_Hydrolase"/>
</dbReference>
<dbReference type="EMBL" id="CP104275">
    <property type="protein sequence ID" value="UWX98526.1"/>
    <property type="molecule type" value="Genomic_DNA"/>
</dbReference>
<dbReference type="PANTHER" id="PTHR35005:SF1">
    <property type="entry name" value="2-AMINO-5-FORMYLAMINO-6-RIBOSYLAMINOPYRIMIDIN-4(3H)-ONE 5'-MONOPHOSPHATE DEFORMYLASE"/>
    <property type="match status" value="1"/>
</dbReference>
<gene>
    <name evidence="6" type="primary">mftE</name>
    <name evidence="6" type="ORF">N2K95_07765</name>
</gene>
<comment type="similarity">
    <text evidence="5">Belongs to the creatininase superfamily.</text>
</comment>
<dbReference type="NCBIfam" id="TIGR03964">
    <property type="entry name" value="mycofact_creat"/>
    <property type="match status" value="1"/>
</dbReference>
<evidence type="ECO:0000256" key="1">
    <source>
        <dbReference type="ARBA" id="ARBA00001947"/>
    </source>
</evidence>
<keyword evidence="2" id="KW-0479">Metal-binding</keyword>
<evidence type="ECO:0000256" key="3">
    <source>
        <dbReference type="ARBA" id="ARBA00022801"/>
    </source>
</evidence>
<protein>
    <submittedName>
        <fullName evidence="6">Mycofactocin biosynthesis peptidyl-dipeptidase MftE</fullName>
    </submittedName>
</protein>
<keyword evidence="7" id="KW-1185">Reference proteome</keyword>
<dbReference type="Pfam" id="PF02633">
    <property type="entry name" value="Creatininase"/>
    <property type="match status" value="1"/>
</dbReference>
<proteinExistence type="inferred from homology"/>
<dbReference type="InterPro" id="IPR023871">
    <property type="entry name" value="MftE"/>
</dbReference>
<evidence type="ECO:0000313" key="6">
    <source>
        <dbReference type="EMBL" id="UWX98526.1"/>
    </source>
</evidence>
<dbReference type="InterPro" id="IPR024087">
    <property type="entry name" value="Creatininase-like_sf"/>
</dbReference>
<dbReference type="RefSeq" id="WP_260653608.1">
    <property type="nucleotide sequence ID" value="NZ_CP104275.1"/>
</dbReference>
<organism evidence="6 7">
    <name type="scientific">Arthrobacter zhaoxinii</name>
    <dbReference type="NCBI Taxonomy" id="2964616"/>
    <lineage>
        <taxon>Bacteria</taxon>
        <taxon>Bacillati</taxon>
        <taxon>Actinomycetota</taxon>
        <taxon>Actinomycetes</taxon>
        <taxon>Micrococcales</taxon>
        <taxon>Micrococcaceae</taxon>
        <taxon>Arthrobacter</taxon>
    </lineage>
</organism>
<evidence type="ECO:0000256" key="2">
    <source>
        <dbReference type="ARBA" id="ARBA00022723"/>
    </source>
</evidence>
<keyword evidence="3" id="KW-0378">Hydrolase</keyword>
<dbReference type="Proteomes" id="UP001059859">
    <property type="component" value="Chromosome"/>
</dbReference>
<sequence length="251" mass="25549">MAPSAPLPPSSPPPWSLAARTWPEVRRGATVLVPTGSTEQHGPHLPLDTDTVIAAAVAAEAAARTGPADVVVAPALAYGASGEHQDFPGTVSLGHEALSLMLVELVRSLSTWARRVVFVNAHGGNAAGLVRAVGQLLAENHSVGWVPCTFEPGDAHAGRTETSLMLYLSPGSVHLDRAVRGDTRPLPELMPALRSGGVKAVSPLGVLGDPAGASAAEGQELLVRAAGAVAARLAGAPDRYGCLQPLPAAVP</sequence>
<dbReference type="Gene3D" id="3.40.50.10310">
    <property type="entry name" value="Creatininase"/>
    <property type="match status" value="1"/>
</dbReference>
<keyword evidence="4" id="KW-0862">Zinc</keyword>
<comment type="cofactor">
    <cofactor evidence="1">
        <name>Zn(2+)</name>
        <dbReference type="ChEBI" id="CHEBI:29105"/>
    </cofactor>
</comment>
<evidence type="ECO:0000313" key="7">
    <source>
        <dbReference type="Proteomes" id="UP001059859"/>
    </source>
</evidence>
<name>A0ABY5YTS9_9MICC</name>
<evidence type="ECO:0000256" key="4">
    <source>
        <dbReference type="ARBA" id="ARBA00022833"/>
    </source>
</evidence>
<dbReference type="SUPFAM" id="SSF102215">
    <property type="entry name" value="Creatininase"/>
    <property type="match status" value="1"/>
</dbReference>